<dbReference type="AlphaFoldDB" id="A0A4D7CS00"/>
<dbReference type="SMART" id="SM00382">
    <property type="entry name" value="AAA"/>
    <property type="match status" value="1"/>
</dbReference>
<dbReference type="GO" id="GO:0015421">
    <property type="term" value="F:ABC-type oligopeptide transporter activity"/>
    <property type="evidence" value="ECO:0007669"/>
    <property type="project" value="TreeGrafter"/>
</dbReference>
<dbReference type="InterPro" id="IPR003593">
    <property type="entry name" value="AAA+_ATPase"/>
</dbReference>
<keyword evidence="4" id="KW-0547">Nucleotide-binding</keyword>
<feature type="transmembrane region" description="Helical" evidence="8">
    <location>
        <begin position="129"/>
        <end position="154"/>
    </location>
</feature>
<dbReference type="EMBL" id="CP039712">
    <property type="protein sequence ID" value="QCI86985.1"/>
    <property type="molecule type" value="Genomic_DNA"/>
</dbReference>
<dbReference type="CDD" id="cd18547">
    <property type="entry name" value="ABC_6TM_Tm288_like"/>
    <property type="match status" value="1"/>
</dbReference>
<evidence type="ECO:0000256" key="1">
    <source>
        <dbReference type="ARBA" id="ARBA00004651"/>
    </source>
</evidence>
<evidence type="ECO:0000256" key="6">
    <source>
        <dbReference type="ARBA" id="ARBA00022989"/>
    </source>
</evidence>
<evidence type="ECO:0000256" key="4">
    <source>
        <dbReference type="ARBA" id="ARBA00022741"/>
    </source>
</evidence>
<dbReference type="Pfam" id="PF00005">
    <property type="entry name" value="ABC_tran"/>
    <property type="match status" value="1"/>
</dbReference>
<dbReference type="SUPFAM" id="SSF90123">
    <property type="entry name" value="ABC transporter transmembrane region"/>
    <property type="match status" value="1"/>
</dbReference>
<dbReference type="Gene3D" id="3.40.50.300">
    <property type="entry name" value="P-loop containing nucleotide triphosphate hydrolases"/>
    <property type="match status" value="1"/>
</dbReference>
<keyword evidence="6 8" id="KW-1133">Transmembrane helix</keyword>
<evidence type="ECO:0000313" key="11">
    <source>
        <dbReference type="EMBL" id="QCI86985.1"/>
    </source>
</evidence>
<feature type="transmembrane region" description="Helical" evidence="8">
    <location>
        <begin position="20"/>
        <end position="39"/>
    </location>
</feature>
<keyword evidence="3 8" id="KW-0812">Transmembrane</keyword>
<dbReference type="GO" id="GO:0005886">
    <property type="term" value="C:plasma membrane"/>
    <property type="evidence" value="ECO:0007669"/>
    <property type="project" value="UniProtKB-SubCell"/>
</dbReference>
<organism evidence="11 12">
    <name type="scientific">Vagococcus zengguangii</name>
    <dbReference type="NCBI Taxonomy" id="2571750"/>
    <lineage>
        <taxon>Bacteria</taxon>
        <taxon>Bacillati</taxon>
        <taxon>Bacillota</taxon>
        <taxon>Bacilli</taxon>
        <taxon>Lactobacillales</taxon>
        <taxon>Enterococcaceae</taxon>
        <taxon>Vagococcus</taxon>
    </lineage>
</organism>
<dbReference type="InterPro" id="IPR027417">
    <property type="entry name" value="P-loop_NTPase"/>
</dbReference>
<dbReference type="PANTHER" id="PTHR43394">
    <property type="entry name" value="ATP-DEPENDENT PERMEASE MDL1, MITOCHONDRIAL"/>
    <property type="match status" value="1"/>
</dbReference>
<dbReference type="FunFam" id="3.40.50.300:FF:000287">
    <property type="entry name" value="Multidrug ABC transporter ATP-binding protein"/>
    <property type="match status" value="1"/>
</dbReference>
<keyword evidence="5 11" id="KW-0067">ATP-binding</keyword>
<evidence type="ECO:0000256" key="8">
    <source>
        <dbReference type="SAM" id="Phobius"/>
    </source>
</evidence>
<dbReference type="InterPro" id="IPR003439">
    <property type="entry name" value="ABC_transporter-like_ATP-bd"/>
</dbReference>
<dbReference type="PROSITE" id="PS50893">
    <property type="entry name" value="ABC_TRANSPORTER_2"/>
    <property type="match status" value="1"/>
</dbReference>
<evidence type="ECO:0000259" key="9">
    <source>
        <dbReference type="PROSITE" id="PS50893"/>
    </source>
</evidence>
<gene>
    <name evidence="11" type="ORF">FA707_08395</name>
</gene>
<dbReference type="PROSITE" id="PS50929">
    <property type="entry name" value="ABC_TM1F"/>
    <property type="match status" value="1"/>
</dbReference>
<proteinExistence type="predicted"/>
<dbReference type="SUPFAM" id="SSF52540">
    <property type="entry name" value="P-loop containing nucleoside triphosphate hydrolases"/>
    <property type="match status" value="1"/>
</dbReference>
<dbReference type="KEGG" id="vao:FA707_08395"/>
<protein>
    <submittedName>
        <fullName evidence="11">ABC transporter ATP-binding protein</fullName>
    </submittedName>
</protein>
<dbReference type="GO" id="GO:0016887">
    <property type="term" value="F:ATP hydrolysis activity"/>
    <property type="evidence" value="ECO:0007669"/>
    <property type="project" value="InterPro"/>
</dbReference>
<feature type="transmembrane region" description="Helical" evidence="8">
    <location>
        <begin position="160"/>
        <end position="181"/>
    </location>
</feature>
<evidence type="ECO:0000256" key="3">
    <source>
        <dbReference type="ARBA" id="ARBA00022692"/>
    </source>
</evidence>
<comment type="subcellular location">
    <subcellularLocation>
        <location evidence="1">Cell membrane</location>
        <topology evidence="1">Multi-pass membrane protein</topology>
    </subcellularLocation>
</comment>
<sequence length="582" mass="65325">MNNATSQQFMRYLKPYWKHLIATFLVGIIGGAASVWMTYLTGTAIDQMIGEGNVHFSTLYKILGYFALAIMIATLSQWLVQRLANYISYQVVSTLRKETFNKLNHLPINYFDTQSVGDITSRFTNDLDLVADALSAIFTNIFSGMTIVIISLVTMFNLNIPLTLVILLATPFMFATTWIIAQKSQKRFVEQQQLVGQISNYVTEHVTNQKLIKGYQYEAHAQDAFNQKNNQLNVIGQKAQFASSLTNPLSRFIDHLSYIALGLVGGYFIIKGSSNLTVGLLSSFIIYSSQFTKPFIELSGITPQVQSALAGLSRVFQVVNQTDEPTDEHLPEVPETIQGAITFEHVDFAYQPSRPLIENFNLKIKPGETIAIVGQTGAGKSTLVNLLMRFYEPQQGAIKLDGVNIQDYQRDSLRQSFGMVLQDTWLFDGTIRDNLLLGRPDATEADIQTVLKEAKIERFIELLPQQLDTLIGHRGIQMSEGQRQLLTIARTMLANKPMLILDEATSSVDSLTEQAIQEAFLKLMKGKTCFVIAHRLATIKEADRILVMHQGQVVEIGTHDELLAIENGYYYQLFNAQFVEEV</sequence>
<dbReference type="InterPro" id="IPR036640">
    <property type="entry name" value="ABC1_TM_sf"/>
</dbReference>
<reference evidence="11 12" key="1">
    <citation type="submission" date="2019-04" db="EMBL/GenBank/DDBJ databases">
        <title>Vagococcus sp. nov., isolated from faeces of yaks (Bos grunniens).</title>
        <authorList>
            <person name="Ge Y."/>
        </authorList>
    </citation>
    <scope>NUCLEOTIDE SEQUENCE [LARGE SCALE GENOMIC DNA]</scope>
    <source>
        <strain evidence="11 12">MN-17</strain>
    </source>
</reference>
<dbReference type="Gene3D" id="1.20.1560.10">
    <property type="entry name" value="ABC transporter type 1, transmembrane domain"/>
    <property type="match status" value="1"/>
</dbReference>
<dbReference type="CDD" id="cd03254">
    <property type="entry name" value="ABCC_Glucan_exporter_like"/>
    <property type="match status" value="1"/>
</dbReference>
<dbReference type="RefSeq" id="WP_136953807.1">
    <property type="nucleotide sequence ID" value="NZ_CP039712.1"/>
</dbReference>
<dbReference type="Proteomes" id="UP000298615">
    <property type="component" value="Chromosome"/>
</dbReference>
<evidence type="ECO:0000256" key="2">
    <source>
        <dbReference type="ARBA" id="ARBA00022448"/>
    </source>
</evidence>
<dbReference type="Pfam" id="PF00664">
    <property type="entry name" value="ABC_membrane"/>
    <property type="match status" value="1"/>
</dbReference>
<evidence type="ECO:0000256" key="7">
    <source>
        <dbReference type="ARBA" id="ARBA00023136"/>
    </source>
</evidence>
<dbReference type="PANTHER" id="PTHR43394:SF1">
    <property type="entry name" value="ATP-BINDING CASSETTE SUB-FAMILY B MEMBER 10, MITOCHONDRIAL"/>
    <property type="match status" value="1"/>
</dbReference>
<feature type="domain" description="ABC transporter" evidence="9">
    <location>
        <begin position="341"/>
        <end position="575"/>
    </location>
</feature>
<evidence type="ECO:0000259" key="10">
    <source>
        <dbReference type="PROSITE" id="PS50929"/>
    </source>
</evidence>
<feature type="transmembrane region" description="Helical" evidence="8">
    <location>
        <begin position="252"/>
        <end position="270"/>
    </location>
</feature>
<dbReference type="InterPro" id="IPR011527">
    <property type="entry name" value="ABC1_TM_dom"/>
</dbReference>
<keyword evidence="12" id="KW-1185">Reference proteome</keyword>
<accession>A0A4D7CS00</accession>
<feature type="transmembrane region" description="Helical" evidence="8">
    <location>
        <begin position="59"/>
        <end position="80"/>
    </location>
</feature>
<name>A0A4D7CS00_9ENTE</name>
<keyword evidence="2" id="KW-0813">Transport</keyword>
<evidence type="ECO:0000313" key="12">
    <source>
        <dbReference type="Proteomes" id="UP000298615"/>
    </source>
</evidence>
<dbReference type="GO" id="GO:0005524">
    <property type="term" value="F:ATP binding"/>
    <property type="evidence" value="ECO:0007669"/>
    <property type="project" value="UniProtKB-KW"/>
</dbReference>
<dbReference type="InterPro" id="IPR039421">
    <property type="entry name" value="Type_1_exporter"/>
</dbReference>
<evidence type="ECO:0000256" key="5">
    <source>
        <dbReference type="ARBA" id="ARBA00022840"/>
    </source>
</evidence>
<feature type="domain" description="ABC transmembrane type-1" evidence="10">
    <location>
        <begin position="21"/>
        <end position="307"/>
    </location>
</feature>
<keyword evidence="7 8" id="KW-0472">Membrane</keyword>